<keyword evidence="1" id="KW-0472">Membrane</keyword>
<dbReference type="AlphaFoldDB" id="A0A1Q8QGC9"/>
<evidence type="ECO:0000259" key="3">
    <source>
        <dbReference type="Pfam" id="PF09992"/>
    </source>
</evidence>
<feature type="domain" description="Phosphodiester glycosidase" evidence="3">
    <location>
        <begin position="445"/>
        <end position="620"/>
    </location>
</feature>
<dbReference type="PANTHER" id="PTHR34978">
    <property type="entry name" value="POSSIBLE SENSOR-TRANSDUCER PROTEIN BLAR"/>
    <property type="match status" value="1"/>
</dbReference>
<feature type="transmembrane region" description="Helical" evidence="1">
    <location>
        <begin position="134"/>
        <end position="153"/>
    </location>
</feature>
<dbReference type="Pfam" id="PF09992">
    <property type="entry name" value="NAGPA"/>
    <property type="match status" value="1"/>
</dbReference>
<dbReference type="RefSeq" id="WP_235838984.1">
    <property type="nucleotide sequence ID" value="NZ_MLBF01000078.1"/>
</dbReference>
<dbReference type="EMBL" id="MLBF01000078">
    <property type="protein sequence ID" value="OLN26407.1"/>
    <property type="molecule type" value="Genomic_DNA"/>
</dbReference>
<dbReference type="CDD" id="cd07341">
    <property type="entry name" value="M56_BlaR1_MecR1_like"/>
    <property type="match status" value="1"/>
</dbReference>
<evidence type="ECO:0000259" key="2">
    <source>
        <dbReference type="Pfam" id="PF05569"/>
    </source>
</evidence>
<gene>
    <name evidence="4" type="ORF">DSOL_4999</name>
</gene>
<keyword evidence="1" id="KW-1133">Transmembrane helix</keyword>
<feature type="domain" description="Peptidase M56" evidence="2">
    <location>
        <begin position="10"/>
        <end position="328"/>
    </location>
</feature>
<evidence type="ECO:0000313" key="5">
    <source>
        <dbReference type="Proteomes" id="UP000186102"/>
    </source>
</evidence>
<keyword evidence="5" id="KW-1185">Reference proteome</keyword>
<reference evidence="4 5" key="1">
    <citation type="submission" date="2016-09" db="EMBL/GenBank/DDBJ databases">
        <title>Complete genome of Desulfosporosinus sp. OL.</title>
        <authorList>
            <person name="Mardanov A."/>
            <person name="Beletsky A."/>
            <person name="Panova A."/>
            <person name="Karnachuk O."/>
            <person name="Ravin N."/>
        </authorList>
    </citation>
    <scope>NUCLEOTIDE SEQUENCE [LARGE SCALE GENOMIC DNA]</scope>
    <source>
        <strain evidence="4 5">OL</strain>
    </source>
</reference>
<protein>
    <submittedName>
        <fullName evidence="4">N-acetylmuramoyl-L-alanine amidase/putative S-layer protein</fullName>
    </submittedName>
</protein>
<dbReference type="PANTHER" id="PTHR34978:SF3">
    <property type="entry name" value="SLR0241 PROTEIN"/>
    <property type="match status" value="1"/>
</dbReference>
<evidence type="ECO:0000313" key="4">
    <source>
        <dbReference type="EMBL" id="OLN26407.1"/>
    </source>
</evidence>
<dbReference type="InterPro" id="IPR018711">
    <property type="entry name" value="NAGPA"/>
</dbReference>
<dbReference type="InterPro" id="IPR008756">
    <property type="entry name" value="Peptidase_M56"/>
</dbReference>
<dbReference type="STRING" id="1888891.DSOL_4999"/>
<name>A0A1Q8QGC9_9FIRM</name>
<dbReference type="InterPro" id="IPR052173">
    <property type="entry name" value="Beta-lactam_resp_regulator"/>
</dbReference>
<dbReference type="Pfam" id="PF05569">
    <property type="entry name" value="Peptidase_M56"/>
    <property type="match status" value="1"/>
</dbReference>
<comment type="caution">
    <text evidence="4">The sequence shown here is derived from an EMBL/GenBank/DDBJ whole genome shotgun (WGS) entry which is preliminary data.</text>
</comment>
<sequence>MFAVFNWVLFSSLIACLMVPIILLVKLAVKDKLPPSWHYYIWFLLLIRLALPVAPGSPLSILNVLPTFENIVLKTYDVKVSTEKNTINETGAIVVPAKTLTNSQSGPSQTRHNYPVQGIATLSDNFNYKISTNLLVLLIWLTGAIIFGVYVIFINGRLLMRIRTNAQSAQESEKWILEQCKSILNIQANIPLIITPAVRTPVLFGFFKPILLLPYHLLDKINDKELKHIFLHELTHFKRKDFAVNGLMLLLKVIHWFNPLVWYGFYKMHQDIEIACDAFVLSRIEPEECTHYGYTIIHLLRIAKPQRIPGVTGIMAKESKMKRRIIMISSFKKIPTKRIVIGPVLLIILGTIMLTGAKNSPAEQVNTSDVRSSNLMSTDTYVGLGLNNDGHVNTDYLVDIQGQNYAGKFTGKMMVVPDPLKIVVGFSLKNSKPDKTTSDMSKESKAVGAINAGASNSDSVFGPAISPTGFVVNNGKIIYNDLKDGNSAQDVAALTDKGLLIVGRHTISELKEYGVKEAVSAGPSLIVNRTPQTLSDDWGVSSRTAIGQQADGTVFLLVINGRSKESMGATLKDMQNILLEHGAVNATLLDGGSLSTMYFHGNIVNHPPEGEQIVSSTFMVMP</sequence>
<accession>A0A1Q8QGC9</accession>
<organism evidence="4 5">
    <name type="scientific">Desulfosporosinus metallidurans</name>
    <dbReference type="NCBI Taxonomy" id="1888891"/>
    <lineage>
        <taxon>Bacteria</taxon>
        <taxon>Bacillati</taxon>
        <taxon>Bacillota</taxon>
        <taxon>Clostridia</taxon>
        <taxon>Eubacteriales</taxon>
        <taxon>Desulfitobacteriaceae</taxon>
        <taxon>Desulfosporosinus</taxon>
    </lineage>
</organism>
<proteinExistence type="predicted"/>
<evidence type="ECO:0000256" key="1">
    <source>
        <dbReference type="SAM" id="Phobius"/>
    </source>
</evidence>
<dbReference type="Proteomes" id="UP000186102">
    <property type="component" value="Unassembled WGS sequence"/>
</dbReference>
<feature type="transmembrane region" description="Helical" evidence="1">
    <location>
        <begin position="6"/>
        <end position="25"/>
    </location>
</feature>
<keyword evidence="1" id="KW-0812">Transmembrane</keyword>